<dbReference type="InterPro" id="IPR028098">
    <property type="entry name" value="Glyco_trans_4-like_N"/>
</dbReference>
<feature type="domain" description="Glycosyltransferase subfamily 4-like N-terminal" evidence="1">
    <location>
        <begin position="43"/>
        <end position="193"/>
    </location>
</feature>
<dbReference type="GO" id="GO:0016757">
    <property type="term" value="F:glycosyltransferase activity"/>
    <property type="evidence" value="ECO:0007669"/>
    <property type="project" value="UniProtKB-KW"/>
</dbReference>
<dbReference type="PANTHER" id="PTHR45947">
    <property type="entry name" value="SULFOQUINOVOSYL TRANSFERASE SQD2"/>
    <property type="match status" value="1"/>
</dbReference>
<keyword evidence="2" id="KW-0808">Transferase</keyword>
<dbReference type="EC" id="2.4.-.-" evidence="2"/>
<protein>
    <submittedName>
        <fullName evidence="2">Glycosyltransferase family 4 protein</fullName>
        <ecNumber evidence="2">2.4.-.-</ecNumber>
    </submittedName>
</protein>
<reference evidence="2" key="2">
    <citation type="submission" date="2024-06" db="EMBL/GenBank/DDBJ databases">
        <authorList>
            <person name="Plum-Jensen L.E."/>
            <person name="Schramm A."/>
            <person name="Marshall I.P.G."/>
        </authorList>
    </citation>
    <scope>NUCLEOTIDE SEQUENCE</scope>
    <source>
        <strain evidence="2">Rat1</strain>
    </source>
</reference>
<proteinExistence type="predicted"/>
<dbReference type="AlphaFoldDB" id="A0AAU8LZ84"/>
<dbReference type="Pfam" id="PF13692">
    <property type="entry name" value="Glyco_trans_1_4"/>
    <property type="match status" value="1"/>
</dbReference>
<accession>A0AAU8LZ84</accession>
<name>A0AAU8LZ84_9BACT</name>
<keyword evidence="2" id="KW-0328">Glycosyltransferase</keyword>
<dbReference type="EMBL" id="CP159373">
    <property type="protein sequence ID" value="XCN74210.1"/>
    <property type="molecule type" value="Genomic_DNA"/>
</dbReference>
<gene>
    <name evidence="2" type="ORF">Q3M24_05535</name>
</gene>
<organism evidence="2">
    <name type="scientific">Candidatus Electrothrix aestuarii</name>
    <dbReference type="NCBI Taxonomy" id="3062594"/>
    <lineage>
        <taxon>Bacteria</taxon>
        <taxon>Pseudomonadati</taxon>
        <taxon>Thermodesulfobacteriota</taxon>
        <taxon>Desulfobulbia</taxon>
        <taxon>Desulfobulbales</taxon>
        <taxon>Desulfobulbaceae</taxon>
        <taxon>Candidatus Electrothrix</taxon>
    </lineage>
</organism>
<reference evidence="2" key="1">
    <citation type="journal article" date="2024" name="Syst. Appl. Microbiol.">
        <title>First single-strain enrichments of Electrothrix cable bacteria, description of E. aestuarii sp. nov. and E. rattekaaiensis sp. nov., and proposal of a cable bacteria taxonomy following the rules of the SeqCode.</title>
        <authorList>
            <person name="Plum-Jensen L.E."/>
            <person name="Schramm A."/>
            <person name="Marshall I.P.G."/>
        </authorList>
    </citation>
    <scope>NUCLEOTIDE SEQUENCE</scope>
    <source>
        <strain evidence="2">Rat1</strain>
    </source>
</reference>
<evidence type="ECO:0000313" key="2">
    <source>
        <dbReference type="EMBL" id="XCN74210.1"/>
    </source>
</evidence>
<dbReference type="Gene3D" id="3.40.50.2000">
    <property type="entry name" value="Glycogen Phosphorylase B"/>
    <property type="match status" value="2"/>
</dbReference>
<dbReference type="InterPro" id="IPR050194">
    <property type="entry name" value="Glycosyltransferase_grp1"/>
</dbReference>
<dbReference type="SUPFAM" id="SSF53756">
    <property type="entry name" value="UDP-Glycosyltransferase/glycogen phosphorylase"/>
    <property type="match status" value="1"/>
</dbReference>
<dbReference type="Pfam" id="PF13439">
    <property type="entry name" value="Glyco_transf_4"/>
    <property type="match status" value="1"/>
</dbReference>
<dbReference type="KEGG" id="eaj:Q3M24_05535"/>
<dbReference type="CDD" id="cd03801">
    <property type="entry name" value="GT4_PimA-like"/>
    <property type="match status" value="1"/>
</dbReference>
<dbReference type="PANTHER" id="PTHR45947:SF3">
    <property type="entry name" value="SULFOQUINOVOSYL TRANSFERASE SQD2"/>
    <property type="match status" value="1"/>
</dbReference>
<sequence length="441" mass="48672">MGSYTMGWSSPVGGKIIRKRDNGSDMTISSSIIVAFGSIPKDGGTFTFYRNLCPALLKYGIDLRCISIGKHDANLWDTAFVDDGCVLLAKDETSVKAQAIAFSEWCVAHHVDVVIGINSQAILSALPHLPGHIRVVSRCANGFDHGYKITLSCYERLARIIALTPRLQSDLTNHYGADANKITLIPNGIAPDRFQGISESLRGQEKTLRLGFLGRLEHNQKGVLFLPEIIQHLEKKEIDFKLRIAGKGIHKKALERKLASSIKKGRVIFEGALSPNSVLDFLGETDIFLFPSQFEGCPNVLLEGMMAGCVPVTFLIEGTTDFIVKNGITGFVCPMGDCEAFATNIAELSSNRDRLRQMSVAASADARKRFSQEKAAKDYAGVFKEVMNSPPLSWTPLPWSAFQPDPAFVQRNNWKSLLPEPVKRIVKNGLFYTGLSDHYYE</sequence>
<evidence type="ECO:0000259" key="1">
    <source>
        <dbReference type="Pfam" id="PF13439"/>
    </source>
</evidence>